<organism evidence="1 2">
    <name type="scientific">Trichinella nativa</name>
    <dbReference type="NCBI Taxonomy" id="6335"/>
    <lineage>
        <taxon>Eukaryota</taxon>
        <taxon>Metazoa</taxon>
        <taxon>Ecdysozoa</taxon>
        <taxon>Nematoda</taxon>
        <taxon>Enoplea</taxon>
        <taxon>Dorylaimia</taxon>
        <taxon>Trichinellida</taxon>
        <taxon>Trichinellidae</taxon>
        <taxon>Trichinella</taxon>
    </lineage>
</organism>
<name>A0A0V1KLH6_9BILA</name>
<dbReference type="EMBL" id="JYDW01000464">
    <property type="protein sequence ID" value="KRZ48128.1"/>
    <property type="molecule type" value="Genomic_DNA"/>
</dbReference>
<gene>
    <name evidence="1" type="ORF">T02_10394</name>
</gene>
<dbReference type="AlphaFoldDB" id="A0A0V1KLH6"/>
<sequence>VWDENKAPNTNEVNNVAKQNIQAPSVKKEKNPEIEFINNTADSEISLIRLLKGVKLRYIASLQYHFQNYLLYYALSIKEHCKEGTTENLTEEEKIMLMMKESTEAYDPK</sequence>
<evidence type="ECO:0000313" key="2">
    <source>
        <dbReference type="Proteomes" id="UP000054721"/>
    </source>
</evidence>
<comment type="caution">
    <text evidence="1">The sequence shown here is derived from an EMBL/GenBank/DDBJ whole genome shotgun (WGS) entry which is preliminary data.</text>
</comment>
<proteinExistence type="predicted"/>
<evidence type="ECO:0000313" key="1">
    <source>
        <dbReference type="EMBL" id="KRZ48128.1"/>
    </source>
</evidence>
<feature type="non-terminal residue" evidence="1">
    <location>
        <position position="1"/>
    </location>
</feature>
<protein>
    <submittedName>
        <fullName evidence="1">Uncharacterized protein</fullName>
    </submittedName>
</protein>
<feature type="non-terminal residue" evidence="1">
    <location>
        <position position="109"/>
    </location>
</feature>
<reference evidence="1 2" key="1">
    <citation type="submission" date="2015-05" db="EMBL/GenBank/DDBJ databases">
        <title>Evolution of Trichinella species and genotypes.</title>
        <authorList>
            <person name="Korhonen P.K."/>
            <person name="Edoardo P."/>
            <person name="Giuseppe L.R."/>
            <person name="Gasser R.B."/>
        </authorList>
    </citation>
    <scope>NUCLEOTIDE SEQUENCE [LARGE SCALE GENOMIC DNA]</scope>
    <source>
        <strain evidence="1">ISS10</strain>
    </source>
</reference>
<accession>A0A0V1KLH6</accession>
<keyword evidence="2" id="KW-1185">Reference proteome</keyword>
<dbReference type="Proteomes" id="UP000054721">
    <property type="component" value="Unassembled WGS sequence"/>
</dbReference>